<keyword evidence="3" id="KW-1185">Reference proteome</keyword>
<feature type="region of interest" description="Disordered" evidence="1">
    <location>
        <begin position="50"/>
        <end position="89"/>
    </location>
</feature>
<evidence type="ECO:0000313" key="3">
    <source>
        <dbReference type="Proteomes" id="UP001216899"/>
    </source>
</evidence>
<sequence>MDTHDNDPLLAEAIARRDESRAMILQSRAQAGGNAMDRLADAFGKMADQATAEARKSAEAADKVEPVRPDPEGTARLLADSEGNFAPNAEVAATGGTGIKASNTNVETGKPANNADEAGVAITEGAQAIIGDQPVGDDLDTLSDDDLRARYQDVLGEKPHHAAGRATMIARIAGKQG</sequence>
<organism evidence="2 3">
    <name type="scientific">Paracoccus marcusii</name>
    <dbReference type="NCBI Taxonomy" id="59779"/>
    <lineage>
        <taxon>Bacteria</taxon>
        <taxon>Pseudomonadati</taxon>
        <taxon>Pseudomonadota</taxon>
        <taxon>Alphaproteobacteria</taxon>
        <taxon>Rhodobacterales</taxon>
        <taxon>Paracoccaceae</taxon>
        <taxon>Paracoccus</taxon>
    </lineage>
</organism>
<name>A0ABY7UPP2_9RHOB</name>
<dbReference type="Proteomes" id="UP001216899">
    <property type="component" value="Chromosome"/>
</dbReference>
<gene>
    <name evidence="2" type="ORF">PRL19_10160</name>
</gene>
<feature type="compositionally biased region" description="Basic and acidic residues" evidence="1">
    <location>
        <begin position="53"/>
        <end position="73"/>
    </location>
</feature>
<evidence type="ECO:0000256" key="1">
    <source>
        <dbReference type="SAM" id="MobiDB-lite"/>
    </source>
</evidence>
<dbReference type="RefSeq" id="WP_273742869.1">
    <property type="nucleotide sequence ID" value="NZ_CP117466.1"/>
</dbReference>
<evidence type="ECO:0000313" key="2">
    <source>
        <dbReference type="EMBL" id="WDA11662.1"/>
    </source>
</evidence>
<dbReference type="EMBL" id="CP117466">
    <property type="protein sequence ID" value="WDA11662.1"/>
    <property type="molecule type" value="Genomic_DNA"/>
</dbReference>
<accession>A0ABY7UPP2</accession>
<protein>
    <submittedName>
        <fullName evidence="2">Uncharacterized protein</fullName>
    </submittedName>
</protein>
<proteinExistence type="predicted"/>
<reference evidence="2 3" key="1">
    <citation type="submission" date="2023-02" db="EMBL/GenBank/DDBJ databases">
        <title>Whole genome sequenc of Paracoccus marcusii MBLB0836.</title>
        <authorList>
            <person name="Seo M.-J."/>
            <person name="Cho E.-S."/>
            <person name="Hwang C.Y."/>
        </authorList>
    </citation>
    <scope>NUCLEOTIDE SEQUENCE [LARGE SCALE GENOMIC DNA]</scope>
    <source>
        <strain evidence="2 3">MBLB0836</strain>
    </source>
</reference>